<protein>
    <submittedName>
        <fullName evidence="3">Uncharacterized protein</fullName>
    </submittedName>
</protein>
<evidence type="ECO:0000256" key="1">
    <source>
        <dbReference type="SAM" id="MobiDB-lite"/>
    </source>
</evidence>
<dbReference type="AlphaFoldDB" id="A0A8H4R6Y2"/>
<evidence type="ECO:0000313" key="4">
    <source>
        <dbReference type="Proteomes" id="UP000566819"/>
    </source>
</evidence>
<feature type="compositionally biased region" description="Polar residues" evidence="1">
    <location>
        <begin position="414"/>
        <end position="424"/>
    </location>
</feature>
<name>A0A8H4R6Y2_9HELO</name>
<evidence type="ECO:0000256" key="2">
    <source>
        <dbReference type="SAM" id="Phobius"/>
    </source>
</evidence>
<proteinExistence type="predicted"/>
<accession>A0A8H4R6Y2</accession>
<sequence>MFRYTRPRMGIFSMSRLPMRLEARKQRGQAPNVQTVRLRTPWVRPRKILIYAVTFYVCANVFSRVVLGPLDRTLEEAVKDLPEEEDEEIHKPIFIPFPGTTKQLKPRVYRGSDPEWREFVSFSKDRPLQERVRDELAQFVKKVAEKHPIIKAKAGTQLKLRRCWLDVDFPLHGPPEFERSGIEISDDTISWVTMPVDSLTVFRIRQVLWPSALVQSFWNFGKVLFVEDSKRLAGMFGLRPSPPPLTIDQLMAHSPQMIRGPLPKDGPPQNALGDKTKSMVSATTKTGLTGKDSTEVEGPKVDIAIAAHQHFSRAIMAFRTKLAQTWRPAPNFPPRGSILFSGMVELESAKAYLVFDVKAAWDPKTKAYDPRKLDIYQISNQDKPAAIPRPNLFNQLSSNAMQPQILRNKGTSLSMNGQLTSASTPAPALQIRSAPPRNSGISFKIANQPSSSAPAPAPGLVPSAPAAPKRNSGTPFMLASGPSSSSPAQQQPVSAAPAPASVFAAITSHPISITNSVQPPPAATSPLLPVYDPMNWCTTEWYLTDWMDLDEDYEGFGSLGSCDPAVIASWNA</sequence>
<feature type="region of interest" description="Disordered" evidence="1">
    <location>
        <begin position="414"/>
        <end position="496"/>
    </location>
</feature>
<feature type="compositionally biased region" description="Low complexity" evidence="1">
    <location>
        <begin position="446"/>
        <end position="468"/>
    </location>
</feature>
<keyword evidence="2" id="KW-0812">Transmembrane</keyword>
<dbReference type="Proteomes" id="UP000566819">
    <property type="component" value="Unassembled WGS sequence"/>
</dbReference>
<dbReference type="OrthoDB" id="5316527at2759"/>
<feature type="compositionally biased region" description="Low complexity" evidence="1">
    <location>
        <begin position="479"/>
        <end position="496"/>
    </location>
</feature>
<organism evidence="3 4">
    <name type="scientific">Cudoniella acicularis</name>
    <dbReference type="NCBI Taxonomy" id="354080"/>
    <lineage>
        <taxon>Eukaryota</taxon>
        <taxon>Fungi</taxon>
        <taxon>Dikarya</taxon>
        <taxon>Ascomycota</taxon>
        <taxon>Pezizomycotina</taxon>
        <taxon>Leotiomycetes</taxon>
        <taxon>Helotiales</taxon>
        <taxon>Tricladiaceae</taxon>
        <taxon>Cudoniella</taxon>
    </lineage>
</organism>
<feature type="transmembrane region" description="Helical" evidence="2">
    <location>
        <begin position="48"/>
        <end position="67"/>
    </location>
</feature>
<keyword evidence="4" id="KW-1185">Reference proteome</keyword>
<dbReference type="EMBL" id="JAAMPI010001649">
    <property type="protein sequence ID" value="KAF4624467.1"/>
    <property type="molecule type" value="Genomic_DNA"/>
</dbReference>
<keyword evidence="2" id="KW-1133">Transmembrane helix</keyword>
<evidence type="ECO:0000313" key="3">
    <source>
        <dbReference type="EMBL" id="KAF4624467.1"/>
    </source>
</evidence>
<comment type="caution">
    <text evidence="3">The sequence shown here is derived from an EMBL/GenBank/DDBJ whole genome shotgun (WGS) entry which is preliminary data.</text>
</comment>
<keyword evidence="2" id="KW-0472">Membrane</keyword>
<reference evidence="3 4" key="1">
    <citation type="submission" date="2020-03" db="EMBL/GenBank/DDBJ databases">
        <title>Draft Genome Sequence of Cudoniella acicularis.</title>
        <authorList>
            <person name="Buettner E."/>
            <person name="Kellner H."/>
        </authorList>
    </citation>
    <scope>NUCLEOTIDE SEQUENCE [LARGE SCALE GENOMIC DNA]</scope>
    <source>
        <strain evidence="3 4">DSM 108380</strain>
    </source>
</reference>
<gene>
    <name evidence="3" type="ORF">G7Y89_g13704</name>
</gene>